<dbReference type="InterPro" id="IPR002182">
    <property type="entry name" value="NB-ARC"/>
</dbReference>
<dbReference type="SMART" id="SM01043">
    <property type="entry name" value="BTAD"/>
    <property type="match status" value="1"/>
</dbReference>
<dbReference type="InterPro" id="IPR001867">
    <property type="entry name" value="OmpR/PhoB-type_DNA-bd"/>
</dbReference>
<dbReference type="SUPFAM" id="SSF48452">
    <property type="entry name" value="TPR-like"/>
    <property type="match status" value="2"/>
</dbReference>
<dbReference type="Gene3D" id="3.40.50.300">
    <property type="entry name" value="P-loop containing nucleotide triphosphate hydrolases"/>
    <property type="match status" value="1"/>
</dbReference>
<dbReference type="GO" id="GO:0043531">
    <property type="term" value="F:ADP binding"/>
    <property type="evidence" value="ECO:0007669"/>
    <property type="project" value="InterPro"/>
</dbReference>
<feature type="DNA-binding region" description="OmpR/PhoB-type" evidence="5">
    <location>
        <begin position="1"/>
        <end position="96"/>
    </location>
</feature>
<dbReference type="AlphaFoldDB" id="A0A4P7SLT1"/>
<dbReference type="Pfam" id="PF00486">
    <property type="entry name" value="Trans_reg_C"/>
    <property type="match status" value="1"/>
</dbReference>
<dbReference type="InterPro" id="IPR051677">
    <property type="entry name" value="AfsR-DnrI-RedD_regulator"/>
</dbReference>
<dbReference type="Gene3D" id="1.10.10.10">
    <property type="entry name" value="Winged helix-like DNA-binding domain superfamily/Winged helix DNA-binding domain"/>
    <property type="match status" value="1"/>
</dbReference>
<evidence type="ECO:0000256" key="2">
    <source>
        <dbReference type="ARBA" id="ARBA00023015"/>
    </source>
</evidence>
<feature type="domain" description="OmpR/PhoB-type" evidence="6">
    <location>
        <begin position="1"/>
        <end position="96"/>
    </location>
</feature>
<proteinExistence type="inferred from homology"/>
<dbReference type="InterPro" id="IPR005158">
    <property type="entry name" value="BTAD"/>
</dbReference>
<evidence type="ECO:0000256" key="3">
    <source>
        <dbReference type="ARBA" id="ARBA00023125"/>
    </source>
</evidence>
<evidence type="ECO:0000256" key="1">
    <source>
        <dbReference type="ARBA" id="ARBA00005820"/>
    </source>
</evidence>
<evidence type="ECO:0000259" key="6">
    <source>
        <dbReference type="PROSITE" id="PS51755"/>
    </source>
</evidence>
<keyword evidence="8" id="KW-1185">Reference proteome</keyword>
<evidence type="ECO:0000313" key="8">
    <source>
        <dbReference type="Proteomes" id="UP000296469"/>
    </source>
</evidence>
<gene>
    <name evidence="7" type="ORF">E5225_16415</name>
</gene>
<sequence length="958" mass="101217">MPPPPLALRVRLLGPVTATLGDADVDLGAPKQRAVLTLLALRAGEVVGDDQLVDGTWGEHPPATARGSVHTYVSGLRRVLGAGRLVRTPTGYLLGTDPDDVDARRAERLARRALAAREAGDDRTALAALDAALALWHPGDPLAGVPGPYAAEQRDRLARLRVRVLVDRTELVTATAGAAEVADAADRLAAEVATHPYDERLRAVLMAALHRCGRAAEALGQYADLRRTLHDELGIDPAPATRAAHDRLRAAAPAGGTAAPALVAPPAPAAPLAAAAPPAPTPTAAAVAHVDGYVRPAQLPPDIGTFVGRAEELVDVLRVAGAPDGTRIVSVVGVGGVGKTSLAVRAGHMLRDRFPDGQVHVNLRGFDPRHPPLTPSAALRQVLGALGVLSAPQQHEQLVALWRSMLADRRMLVLLDNASSADQVEDLLPGSATCFVLVTSRDRLAGLAVRHGARRVTLRRFDPAEATALLTRTIGAPALAREEAAARRLVELCDALPFALRIAAEQVVSDPGATIAATVARLEDSRHRLDALELDGGDTTTSVRHVLASSTAALDAEQSRALCLLGALPCASTSVLGAAALLDVPVARAAAVLAALGSQHLVDEAHGRFVMHDLTRAHAAELAARRPDDETRGARLRLLAWYVRTIADQSAQTRLAFDVPAAPHDVPALTDHAALLRWTVDELPNMTALIRDGQVHGHHALAWRLAALLFETFYAAGDAGEWLRLLRVALRSARAVDDRRGQAVLLNHASVACSRLGRNDLAVERLQEGLDVLGDDDWWYRVSLGLNLASTLREAGEYAAARPAAIDAHRLAGRIGDAYYEAASADVLCELYVETGDLSAAVEVGTPALAQARAARNRIVEANLLVNLGLASDGLLEHDVAEERFAQALRTCADIGDRYHEALALFGLARVRSGRGDAAAAAEARPLAERALVRFQELAAEEAGAVREFLALLTLEVG</sequence>
<reference evidence="7 8" key="1">
    <citation type="submission" date="2019-04" db="EMBL/GenBank/DDBJ databases">
        <title>Isolation and identification of Cellulomonas shaoxiangyii sp. Nov. isolated from feces of the Tibetan antelopes (Pantholops hodgsonii) in the Qinghai-Tibet plateau of China.</title>
        <authorList>
            <person name="Tian Z."/>
        </authorList>
    </citation>
    <scope>NUCLEOTIDE SEQUENCE [LARGE SCALE GENOMIC DNA]</scope>
    <source>
        <strain evidence="7 8">Z28</strain>
    </source>
</reference>
<dbReference type="RefSeq" id="WP_136225515.1">
    <property type="nucleotide sequence ID" value="NZ_CP039291.1"/>
</dbReference>
<dbReference type="SUPFAM" id="SSF52540">
    <property type="entry name" value="P-loop containing nucleoside triphosphate hydrolases"/>
    <property type="match status" value="1"/>
</dbReference>
<evidence type="ECO:0000256" key="4">
    <source>
        <dbReference type="ARBA" id="ARBA00023163"/>
    </source>
</evidence>
<dbReference type="PRINTS" id="PR00364">
    <property type="entry name" value="DISEASERSIST"/>
</dbReference>
<dbReference type="Pfam" id="PF00931">
    <property type="entry name" value="NB-ARC"/>
    <property type="match status" value="1"/>
</dbReference>
<dbReference type="Pfam" id="PF03704">
    <property type="entry name" value="BTAD"/>
    <property type="match status" value="1"/>
</dbReference>
<protein>
    <recommendedName>
        <fullName evidence="6">OmpR/PhoB-type domain-containing protein</fullName>
    </recommendedName>
</protein>
<dbReference type="GO" id="GO:0006355">
    <property type="term" value="P:regulation of DNA-templated transcription"/>
    <property type="evidence" value="ECO:0007669"/>
    <property type="project" value="InterPro"/>
</dbReference>
<dbReference type="GO" id="GO:0003677">
    <property type="term" value="F:DNA binding"/>
    <property type="evidence" value="ECO:0007669"/>
    <property type="project" value="UniProtKB-UniRule"/>
</dbReference>
<dbReference type="PANTHER" id="PTHR35807">
    <property type="entry name" value="TRANSCRIPTIONAL REGULATOR REDD-RELATED"/>
    <property type="match status" value="1"/>
</dbReference>
<dbReference type="PANTHER" id="PTHR35807:SF1">
    <property type="entry name" value="TRANSCRIPTIONAL REGULATOR REDD"/>
    <property type="match status" value="1"/>
</dbReference>
<comment type="similarity">
    <text evidence="1">Belongs to the AfsR/DnrI/RedD regulatory family.</text>
</comment>
<dbReference type="KEGG" id="celz:E5225_16415"/>
<dbReference type="Gene3D" id="1.25.40.10">
    <property type="entry name" value="Tetratricopeptide repeat domain"/>
    <property type="match status" value="2"/>
</dbReference>
<organism evidence="7 8">
    <name type="scientific">Cellulomonas shaoxiangyii</name>
    <dbReference type="NCBI Taxonomy" id="2566013"/>
    <lineage>
        <taxon>Bacteria</taxon>
        <taxon>Bacillati</taxon>
        <taxon>Actinomycetota</taxon>
        <taxon>Actinomycetes</taxon>
        <taxon>Micrococcales</taxon>
        <taxon>Cellulomonadaceae</taxon>
        <taxon>Cellulomonas</taxon>
    </lineage>
</organism>
<name>A0A4P7SLT1_9CELL</name>
<dbReference type="SUPFAM" id="SSF46894">
    <property type="entry name" value="C-terminal effector domain of the bipartite response regulators"/>
    <property type="match status" value="1"/>
</dbReference>
<dbReference type="EMBL" id="CP039291">
    <property type="protein sequence ID" value="QCB94911.1"/>
    <property type="molecule type" value="Genomic_DNA"/>
</dbReference>
<keyword evidence="4" id="KW-0804">Transcription</keyword>
<dbReference type="Proteomes" id="UP000296469">
    <property type="component" value="Chromosome"/>
</dbReference>
<keyword evidence="2" id="KW-0805">Transcription regulation</keyword>
<dbReference type="InterPro" id="IPR016032">
    <property type="entry name" value="Sig_transdc_resp-reg_C-effctor"/>
</dbReference>
<dbReference type="InterPro" id="IPR011990">
    <property type="entry name" value="TPR-like_helical_dom_sf"/>
</dbReference>
<dbReference type="InterPro" id="IPR036388">
    <property type="entry name" value="WH-like_DNA-bd_sf"/>
</dbReference>
<dbReference type="InterPro" id="IPR027417">
    <property type="entry name" value="P-loop_NTPase"/>
</dbReference>
<accession>A0A4P7SLT1</accession>
<dbReference type="GO" id="GO:0000160">
    <property type="term" value="P:phosphorelay signal transduction system"/>
    <property type="evidence" value="ECO:0007669"/>
    <property type="project" value="InterPro"/>
</dbReference>
<evidence type="ECO:0000256" key="5">
    <source>
        <dbReference type="PROSITE-ProRule" id="PRU01091"/>
    </source>
</evidence>
<keyword evidence="3 5" id="KW-0238">DNA-binding</keyword>
<evidence type="ECO:0000313" key="7">
    <source>
        <dbReference type="EMBL" id="QCB94911.1"/>
    </source>
</evidence>
<dbReference type="SMART" id="SM00862">
    <property type="entry name" value="Trans_reg_C"/>
    <property type="match status" value="1"/>
</dbReference>
<dbReference type="PROSITE" id="PS51755">
    <property type="entry name" value="OMPR_PHOB"/>
    <property type="match status" value="1"/>
</dbReference>